<proteinExistence type="predicted"/>
<comment type="caution">
    <text evidence="4">The sequence shown here is derived from an EMBL/GenBank/DDBJ whole genome shotgun (WGS) entry which is preliminary data.</text>
</comment>
<dbReference type="EMBL" id="JACJTB010000036">
    <property type="protein sequence ID" value="MBD2597076.1"/>
    <property type="molecule type" value="Genomic_DNA"/>
</dbReference>
<keyword evidence="5" id="KW-1185">Reference proteome</keyword>
<dbReference type="InterPro" id="IPR016187">
    <property type="entry name" value="CTDL_fold"/>
</dbReference>
<gene>
    <name evidence="4" type="ORF">H6G74_22505</name>
</gene>
<dbReference type="InterPro" id="IPR018247">
    <property type="entry name" value="EF_Hand_1_Ca_BS"/>
</dbReference>
<feature type="region of interest" description="Disordered" evidence="1">
    <location>
        <begin position="371"/>
        <end position="394"/>
    </location>
</feature>
<dbReference type="InterPro" id="IPR005532">
    <property type="entry name" value="SUMF_dom"/>
</dbReference>
<reference evidence="4 5" key="1">
    <citation type="journal article" date="2020" name="ISME J.">
        <title>Comparative genomics reveals insights into cyanobacterial evolution and habitat adaptation.</title>
        <authorList>
            <person name="Chen M.Y."/>
            <person name="Teng W.K."/>
            <person name="Zhao L."/>
            <person name="Hu C.X."/>
            <person name="Zhou Y.K."/>
            <person name="Han B.P."/>
            <person name="Song L.R."/>
            <person name="Shu W.S."/>
        </authorList>
    </citation>
    <scope>NUCLEOTIDE SEQUENCE [LARGE SCALE GENOMIC DNA]</scope>
    <source>
        <strain evidence="4 5">FACHB-130</strain>
    </source>
</reference>
<feature type="domain" description="Sulfatase-modifying factor enzyme-like" evidence="3">
    <location>
        <begin position="444"/>
        <end position="681"/>
    </location>
</feature>
<evidence type="ECO:0000313" key="4">
    <source>
        <dbReference type="EMBL" id="MBD2597076.1"/>
    </source>
</evidence>
<protein>
    <submittedName>
        <fullName evidence="4">SUMF1/EgtB/PvdO family nonheme iron enzyme</fullName>
    </submittedName>
</protein>
<dbReference type="Pfam" id="PF03781">
    <property type="entry name" value="FGE-sulfatase"/>
    <property type="match status" value="1"/>
</dbReference>
<dbReference type="InterPro" id="IPR011600">
    <property type="entry name" value="Pept_C14_caspase"/>
</dbReference>
<evidence type="ECO:0000256" key="1">
    <source>
        <dbReference type="SAM" id="MobiDB-lite"/>
    </source>
</evidence>
<dbReference type="Pfam" id="PF00656">
    <property type="entry name" value="Peptidase_C14"/>
    <property type="match status" value="1"/>
</dbReference>
<dbReference type="PROSITE" id="PS00018">
    <property type="entry name" value="EF_HAND_1"/>
    <property type="match status" value="1"/>
</dbReference>
<dbReference type="PANTHER" id="PTHR23150:SF19">
    <property type="entry name" value="FORMYLGLYCINE-GENERATING ENZYME"/>
    <property type="match status" value="1"/>
</dbReference>
<dbReference type="SUPFAM" id="SSF52129">
    <property type="entry name" value="Caspase-like"/>
    <property type="match status" value="1"/>
</dbReference>
<evidence type="ECO:0000259" key="3">
    <source>
        <dbReference type="Pfam" id="PF03781"/>
    </source>
</evidence>
<evidence type="ECO:0000313" key="5">
    <source>
        <dbReference type="Proteomes" id="UP000603457"/>
    </source>
</evidence>
<dbReference type="Proteomes" id="UP000603457">
    <property type="component" value="Unassembled WGS sequence"/>
</dbReference>
<evidence type="ECO:0000259" key="2">
    <source>
        <dbReference type="Pfam" id="PF00656"/>
    </source>
</evidence>
<accession>A0ABR8G1G7</accession>
<dbReference type="SUPFAM" id="SSF56436">
    <property type="entry name" value="C-type lectin-like"/>
    <property type="match status" value="1"/>
</dbReference>
<dbReference type="RefSeq" id="WP_190969758.1">
    <property type="nucleotide sequence ID" value="NZ_JACJTB010000036.1"/>
</dbReference>
<dbReference type="InterPro" id="IPR029030">
    <property type="entry name" value="Caspase-like_dom_sf"/>
</dbReference>
<dbReference type="Gene3D" id="3.90.1580.10">
    <property type="entry name" value="paralog of FGE (formylglycine-generating enzyme)"/>
    <property type="match status" value="1"/>
</dbReference>
<feature type="domain" description="Peptidase C14 caspase" evidence="2">
    <location>
        <begin position="3"/>
        <end position="222"/>
    </location>
</feature>
<sequence length="687" mass="77704">MAKVALLIGISEYQEPTLAPLPKAVEDVEAMRRVLENPEMGGFDDVTVLKNPKRQELEREIYNLYANRQKDDLVLLYFSGHGVTVENGDFYFSTWETQKNQNKLLPFTSVAATSVHRWMNESKSKRRVVILDCCFSGAFAKGLTAKDIGTIALQQQLGGEGTAILTASTSTQYAFESDELDLSIYTQYLVEGIEKGAADKDGDGLIAVDELHDYAKTKVQEASPAMTPEFYPFKDGYRIFLAKSPKDDPKLKYRKEVERRINQGKFTIPARRLLNSLRLQLQLDADVADAIEVEVKKPYLEYQRKLEEYEATLVETVESEPTLSERTLNDLRDYQQHLGLRDEDVAPIEKRIIGQPKPPGVVEELPNAAYPSNLTPNPFPTREEEQESKPLSASVRGSTLYEAIQTNQFEFEIVKVDAKGQIINRSQGRAEYFTEDLGHGVVLEMVAIPGGTFLMGSPESEEGRCVFESPQHHVIVQPFFMGKFPVTQGQWQAVAALDKVNIDLDPDPSHFQGANRPVECVSWDDAVEFCARLSKKTGKIYRLPSEAEWEYACRAGTTTPFYFGETITTELANYNGNYIYGTAPNGEYRQETTEVGKFPANPFGLFDMCGNVSEWCQDKWHKDYNNAPTDGSAWLIENNNQIQRWLRGGSWPDDPRKCRSASRYYYDYPDYRNDVFGFRVVVCAARA</sequence>
<dbReference type="InterPro" id="IPR051043">
    <property type="entry name" value="Sulfatase_Mod_Factor_Kinase"/>
</dbReference>
<dbReference type="Gene3D" id="3.40.50.1460">
    <property type="match status" value="1"/>
</dbReference>
<organism evidence="4 5">
    <name type="scientific">Nostoc spongiaeforme FACHB-130</name>
    <dbReference type="NCBI Taxonomy" id="1357510"/>
    <lineage>
        <taxon>Bacteria</taxon>
        <taxon>Bacillati</taxon>
        <taxon>Cyanobacteriota</taxon>
        <taxon>Cyanophyceae</taxon>
        <taxon>Nostocales</taxon>
        <taxon>Nostocaceae</taxon>
        <taxon>Nostoc</taxon>
    </lineage>
</organism>
<name>A0ABR8G1G7_9NOSO</name>
<dbReference type="NCBIfam" id="NF047832">
    <property type="entry name" value="caspase_w_EACC1"/>
    <property type="match status" value="1"/>
</dbReference>
<dbReference type="InterPro" id="IPR042095">
    <property type="entry name" value="SUMF_sf"/>
</dbReference>
<dbReference type="PANTHER" id="PTHR23150">
    <property type="entry name" value="SULFATASE MODIFYING FACTOR 1, 2"/>
    <property type="match status" value="1"/>
</dbReference>